<evidence type="ECO:0000313" key="1">
    <source>
        <dbReference type="EMBL" id="EFL27717.1"/>
    </source>
</evidence>
<sequence length="81" mass="8665">MRTDRQYCCGLDAALSVVGGSVTEKVLIGALKELEADGIIVRKDFREVALAGNLIQCRSRCMLVFVEDAADAIVSAYVEAG</sequence>
<evidence type="ECO:0000313" key="2">
    <source>
        <dbReference type="Proteomes" id="UP000003963"/>
    </source>
</evidence>
<dbReference type="AlphaFoldDB" id="D9WKM7"/>
<gene>
    <name evidence="1" type="ORF">SSOG_07431</name>
</gene>
<protein>
    <submittedName>
        <fullName evidence="1">Uncharacterized protein</fullName>
    </submittedName>
</protein>
<organism evidence="1 2">
    <name type="scientific">Streptomyces himastatinicus ATCC 53653</name>
    <dbReference type="NCBI Taxonomy" id="457427"/>
    <lineage>
        <taxon>Bacteria</taxon>
        <taxon>Bacillati</taxon>
        <taxon>Actinomycetota</taxon>
        <taxon>Actinomycetes</taxon>
        <taxon>Kitasatosporales</taxon>
        <taxon>Streptomycetaceae</taxon>
        <taxon>Streptomyces</taxon>
        <taxon>Streptomyces violaceusniger group</taxon>
    </lineage>
</organism>
<name>D9WKM7_9ACTN</name>
<keyword evidence="2" id="KW-1185">Reference proteome</keyword>
<accession>D9WKM7</accession>
<dbReference type="EMBL" id="GG657754">
    <property type="protein sequence ID" value="EFL27717.1"/>
    <property type="molecule type" value="Genomic_DNA"/>
</dbReference>
<reference evidence="1 2" key="1">
    <citation type="submission" date="2009-02" db="EMBL/GenBank/DDBJ databases">
        <title>Annotation of Streptomyces hygroscopicus strain ATCC 53653.</title>
        <authorList>
            <consortium name="The Broad Institute Genome Sequencing Platform"/>
            <consortium name="Broad Institute Microbial Sequencing Center"/>
            <person name="Fischbach M."/>
            <person name="Godfrey P."/>
            <person name="Ward D."/>
            <person name="Young S."/>
            <person name="Zeng Q."/>
            <person name="Koehrsen M."/>
            <person name="Alvarado L."/>
            <person name="Berlin A.M."/>
            <person name="Bochicchio J."/>
            <person name="Borenstein D."/>
            <person name="Chapman S.B."/>
            <person name="Chen Z."/>
            <person name="Engels R."/>
            <person name="Freedman E."/>
            <person name="Gellesch M."/>
            <person name="Goldberg J."/>
            <person name="Griggs A."/>
            <person name="Gujja S."/>
            <person name="Heilman E.R."/>
            <person name="Heiman D.I."/>
            <person name="Hepburn T.A."/>
            <person name="Howarth C."/>
            <person name="Jen D."/>
            <person name="Larson L."/>
            <person name="Lewis B."/>
            <person name="Mehta T."/>
            <person name="Park D."/>
            <person name="Pearson M."/>
            <person name="Richards J."/>
            <person name="Roberts A."/>
            <person name="Saif S."/>
            <person name="Shea T.D."/>
            <person name="Shenoy N."/>
            <person name="Sisk P."/>
            <person name="Stolte C."/>
            <person name="Sykes S.N."/>
            <person name="Thomson T."/>
            <person name="Walk T."/>
            <person name="White J."/>
            <person name="Yandava C."/>
            <person name="Straight P."/>
            <person name="Clardy J."/>
            <person name="Hung D."/>
            <person name="Kolter R."/>
            <person name="Mekalanos J."/>
            <person name="Walker S."/>
            <person name="Walsh C.T."/>
            <person name="Wieland-Brown L.C."/>
            <person name="Haas B."/>
            <person name="Nusbaum C."/>
            <person name="Birren B."/>
        </authorList>
    </citation>
    <scope>NUCLEOTIDE SEQUENCE [LARGE SCALE GENOMIC DNA]</scope>
    <source>
        <strain evidence="1 2">ATCC 53653</strain>
    </source>
</reference>
<dbReference type="Proteomes" id="UP000003963">
    <property type="component" value="Unassembled WGS sequence"/>
</dbReference>
<proteinExistence type="predicted"/>
<dbReference type="HOGENOM" id="CLU_2572391_0_0_11"/>
<dbReference type="RefSeq" id="WP_009719515.1">
    <property type="nucleotide sequence ID" value="NZ_GG657754.1"/>
</dbReference>